<dbReference type="InterPro" id="IPR000644">
    <property type="entry name" value="CBS_dom"/>
</dbReference>
<dbReference type="AlphaFoldDB" id="A0A974GUV9"/>
<dbReference type="SUPFAM" id="SSF54631">
    <property type="entry name" value="CBS-domain pair"/>
    <property type="match status" value="1"/>
</dbReference>
<gene>
    <name evidence="3" type="ORF">HZF24_00630</name>
</gene>
<accession>A0A974GUV9</accession>
<dbReference type="InterPro" id="IPR014710">
    <property type="entry name" value="RmlC-like_jellyroll"/>
</dbReference>
<dbReference type="Gene3D" id="3.10.580.10">
    <property type="entry name" value="CBS-domain"/>
    <property type="match status" value="1"/>
</dbReference>
<dbReference type="InterPro" id="IPR001538">
    <property type="entry name" value="Man6P_isomerase-2_C"/>
</dbReference>
<dbReference type="Pfam" id="PF01050">
    <property type="entry name" value="MannoseP_isomer"/>
    <property type="match status" value="1"/>
</dbReference>
<dbReference type="InterPro" id="IPR011051">
    <property type="entry name" value="RmlC_Cupin_sf"/>
</dbReference>
<organism evidence="3 4">
    <name type="scientific">Sedimentibacter hydroxybenzoicus DSM 7310</name>
    <dbReference type="NCBI Taxonomy" id="1123245"/>
    <lineage>
        <taxon>Bacteria</taxon>
        <taxon>Bacillati</taxon>
        <taxon>Bacillota</taxon>
        <taxon>Tissierellia</taxon>
        <taxon>Sedimentibacter</taxon>
    </lineage>
</organism>
<sequence length="251" mass="29273">MDLTNYLIKPSESILDALTKIDNNNKGFLIVVDDEKYFLGTITDGDIRRGFIKGMNINEKIEKVYNKESEKTFRNDEFNKIVDLFKKSKIKFLPIIDECGRLFNVITKTNMHVLLLKDIQFDLDYDFTKLDDSLLEHEIYNRPWGIYKTTFINEYSQSKIIKVNPKGILSLQEHKRREEYWVVINGTGEVTIGESVKKVESGSFIYIPKGCKHRIVNLSEIKSLMIAEVQLGDYFGEDDIIRYEDAYGRIQ</sequence>
<dbReference type="EMBL" id="JACBNQ010000001">
    <property type="protein sequence ID" value="NYB72639.1"/>
    <property type="molecule type" value="Genomic_DNA"/>
</dbReference>
<dbReference type="InterPro" id="IPR046342">
    <property type="entry name" value="CBS_dom_sf"/>
</dbReference>
<evidence type="ECO:0000313" key="4">
    <source>
        <dbReference type="Proteomes" id="UP000611629"/>
    </source>
</evidence>
<dbReference type="GO" id="GO:0009298">
    <property type="term" value="P:GDP-mannose biosynthetic process"/>
    <property type="evidence" value="ECO:0007669"/>
    <property type="project" value="TreeGrafter"/>
</dbReference>
<dbReference type="GO" id="GO:0004475">
    <property type="term" value="F:mannose-1-phosphate guanylyltransferase (GTP) activity"/>
    <property type="evidence" value="ECO:0007669"/>
    <property type="project" value="TreeGrafter"/>
</dbReference>
<feature type="domain" description="CBS" evidence="2">
    <location>
        <begin position="1"/>
        <end position="59"/>
    </location>
</feature>
<dbReference type="CDD" id="cd02213">
    <property type="entry name" value="cupin_PMI_typeII_C"/>
    <property type="match status" value="1"/>
</dbReference>
<dbReference type="Pfam" id="PF00571">
    <property type="entry name" value="CBS"/>
    <property type="match status" value="1"/>
</dbReference>
<dbReference type="Proteomes" id="UP000611629">
    <property type="component" value="Unassembled WGS sequence"/>
</dbReference>
<evidence type="ECO:0000259" key="2">
    <source>
        <dbReference type="PROSITE" id="PS51371"/>
    </source>
</evidence>
<comment type="caution">
    <text evidence="3">The sequence shown here is derived from an EMBL/GenBank/DDBJ whole genome shotgun (WGS) entry which is preliminary data.</text>
</comment>
<evidence type="ECO:0000313" key="3">
    <source>
        <dbReference type="EMBL" id="NYB72639.1"/>
    </source>
</evidence>
<dbReference type="PROSITE" id="PS51371">
    <property type="entry name" value="CBS"/>
    <property type="match status" value="1"/>
</dbReference>
<evidence type="ECO:0000256" key="1">
    <source>
        <dbReference type="PROSITE-ProRule" id="PRU00703"/>
    </source>
</evidence>
<dbReference type="Gene3D" id="2.60.120.10">
    <property type="entry name" value="Jelly Rolls"/>
    <property type="match status" value="1"/>
</dbReference>
<keyword evidence="1" id="KW-0129">CBS domain</keyword>
<dbReference type="PANTHER" id="PTHR46390:SF1">
    <property type="entry name" value="MANNOSE-1-PHOSPHATE GUANYLYLTRANSFERASE"/>
    <property type="match status" value="1"/>
</dbReference>
<reference evidence="3" key="1">
    <citation type="submission" date="2020-07" db="EMBL/GenBank/DDBJ databases">
        <title>Genomic analysis of a strain of Sedimentibacter Hydroxybenzoicus DSM7310.</title>
        <authorList>
            <person name="Ma S."/>
        </authorList>
    </citation>
    <scope>NUCLEOTIDE SEQUENCE</scope>
    <source>
        <strain evidence="3">DSM 7310</strain>
    </source>
</reference>
<dbReference type="PANTHER" id="PTHR46390">
    <property type="entry name" value="MANNOSE-1-PHOSPHATE GUANYLYLTRANSFERASE"/>
    <property type="match status" value="1"/>
</dbReference>
<dbReference type="InterPro" id="IPR051161">
    <property type="entry name" value="Mannose-6P_isomerase_type2"/>
</dbReference>
<keyword evidence="4" id="KW-1185">Reference proteome</keyword>
<dbReference type="RefSeq" id="WP_179236324.1">
    <property type="nucleotide sequence ID" value="NZ_JACBNQ010000001.1"/>
</dbReference>
<protein>
    <submittedName>
        <fullName evidence="3">Cupin domain-containing protein</fullName>
    </submittedName>
</protein>
<dbReference type="GO" id="GO:0005976">
    <property type="term" value="P:polysaccharide metabolic process"/>
    <property type="evidence" value="ECO:0007669"/>
    <property type="project" value="InterPro"/>
</dbReference>
<proteinExistence type="predicted"/>
<name>A0A974GUV9_SEDHY</name>
<dbReference type="SUPFAM" id="SSF51182">
    <property type="entry name" value="RmlC-like cupins"/>
    <property type="match status" value="1"/>
</dbReference>